<dbReference type="InterPro" id="IPR037120">
    <property type="entry name" value="Haem_peroxidase_sf_animal"/>
</dbReference>
<gene>
    <name evidence="6" type="ORF">TCMB3V08_LOCUS6636</name>
</gene>
<dbReference type="GO" id="GO:0020037">
    <property type="term" value="F:heme binding"/>
    <property type="evidence" value="ECO:0007669"/>
    <property type="project" value="InterPro"/>
</dbReference>
<dbReference type="PROSITE" id="PS50292">
    <property type="entry name" value="PEROXIDASE_3"/>
    <property type="match status" value="1"/>
</dbReference>
<keyword evidence="3" id="KW-0560">Oxidoreductase</keyword>
<evidence type="ECO:0000256" key="2">
    <source>
        <dbReference type="ARBA" id="ARBA00022525"/>
    </source>
</evidence>
<dbReference type="EMBL" id="OE182021">
    <property type="protein sequence ID" value="CAD7574016.1"/>
    <property type="molecule type" value="Genomic_DNA"/>
</dbReference>
<evidence type="ECO:0000313" key="6">
    <source>
        <dbReference type="EMBL" id="CAD7574016.1"/>
    </source>
</evidence>
<proteinExistence type="predicted"/>
<evidence type="ECO:0000256" key="1">
    <source>
        <dbReference type="ARBA" id="ARBA00004613"/>
    </source>
</evidence>
<feature type="region of interest" description="Disordered" evidence="5">
    <location>
        <begin position="560"/>
        <end position="579"/>
    </location>
</feature>
<accession>A0A7R9J7I4</accession>
<dbReference type="GO" id="GO:0005576">
    <property type="term" value="C:extracellular region"/>
    <property type="evidence" value="ECO:0007669"/>
    <property type="project" value="UniProtKB-SubCell"/>
</dbReference>
<organism evidence="6">
    <name type="scientific">Timema californicum</name>
    <name type="common">California timema</name>
    <name type="synonym">Walking stick</name>
    <dbReference type="NCBI Taxonomy" id="61474"/>
    <lineage>
        <taxon>Eukaryota</taxon>
        <taxon>Metazoa</taxon>
        <taxon>Ecdysozoa</taxon>
        <taxon>Arthropoda</taxon>
        <taxon>Hexapoda</taxon>
        <taxon>Insecta</taxon>
        <taxon>Pterygota</taxon>
        <taxon>Neoptera</taxon>
        <taxon>Polyneoptera</taxon>
        <taxon>Phasmatodea</taxon>
        <taxon>Timematodea</taxon>
        <taxon>Timematoidea</taxon>
        <taxon>Timematidae</taxon>
        <taxon>Timema</taxon>
    </lineage>
</organism>
<reference evidence="6" key="1">
    <citation type="submission" date="2020-11" db="EMBL/GenBank/DDBJ databases">
        <authorList>
            <person name="Tran Van P."/>
        </authorList>
    </citation>
    <scope>NUCLEOTIDE SEQUENCE</scope>
</reference>
<keyword evidence="4" id="KW-0325">Glycoprotein</keyword>
<dbReference type="PANTHER" id="PTHR11475:SF4">
    <property type="entry name" value="CHORION PEROXIDASE"/>
    <property type="match status" value="1"/>
</dbReference>
<evidence type="ECO:0000256" key="4">
    <source>
        <dbReference type="ARBA" id="ARBA00023180"/>
    </source>
</evidence>
<comment type="subcellular location">
    <subcellularLocation>
        <location evidence="1">Secreted</location>
    </subcellularLocation>
</comment>
<keyword evidence="3" id="KW-0575">Peroxidase</keyword>
<dbReference type="GO" id="GO:0004601">
    <property type="term" value="F:peroxidase activity"/>
    <property type="evidence" value="ECO:0007669"/>
    <property type="project" value="UniProtKB-KW"/>
</dbReference>
<dbReference type="Gene3D" id="1.10.640.10">
    <property type="entry name" value="Haem peroxidase domain superfamily, animal type"/>
    <property type="match status" value="1"/>
</dbReference>
<dbReference type="AlphaFoldDB" id="A0A7R9J7I4"/>
<keyword evidence="2" id="KW-0964">Secreted</keyword>
<evidence type="ECO:0000256" key="5">
    <source>
        <dbReference type="SAM" id="MobiDB-lite"/>
    </source>
</evidence>
<protein>
    <submittedName>
        <fullName evidence="6">(California timema) hypothetical protein</fullName>
    </submittedName>
</protein>
<name>A0A7R9J7I4_TIMCA</name>
<dbReference type="InterPro" id="IPR010255">
    <property type="entry name" value="Haem_peroxidase_sf"/>
</dbReference>
<dbReference type="PANTHER" id="PTHR11475">
    <property type="entry name" value="OXIDASE/PEROXIDASE"/>
    <property type="match status" value="1"/>
</dbReference>
<evidence type="ECO:0000256" key="3">
    <source>
        <dbReference type="ARBA" id="ARBA00022559"/>
    </source>
</evidence>
<dbReference type="PRINTS" id="PR00457">
    <property type="entry name" value="ANPEROXIDASE"/>
</dbReference>
<dbReference type="InterPro" id="IPR019791">
    <property type="entry name" value="Haem_peroxidase_animal"/>
</dbReference>
<dbReference type="Pfam" id="PF03098">
    <property type="entry name" value="An_peroxidase"/>
    <property type="match status" value="2"/>
</dbReference>
<dbReference type="GO" id="GO:0006979">
    <property type="term" value="P:response to oxidative stress"/>
    <property type="evidence" value="ECO:0007669"/>
    <property type="project" value="InterPro"/>
</dbReference>
<dbReference type="SUPFAM" id="SSF48113">
    <property type="entry name" value="Heme-dependent peroxidases"/>
    <property type="match status" value="1"/>
</dbReference>
<sequence length="632" mass="69866">MVKASSLLSFRLPSSLAGSFLSNMNIPGQTSSCPTMPRCRNVSKFRSIDGACNNNIFTDWGLTNTALRRLIAASYSDGVSEPRVSVVEGRALPNARVLSTILYPEKDVPDEVNTLAVMQFGQLISHDTALSPDQQSLMTNSTLKCCGENGEVITSSDANEACISIDVPVNDSFYSQFNVRCLNVVRSMTTLNKKCRLGPAEQFSAVTHFLDASFVYGSEQLLADSLRLRQGGLLKTQKTKDGRHFMPNSKEPTKDCDVESEDSVCYEAGDGRVNQHPGVAIIHTLFLREHNRIAGILQGLNSHWDDNRLYLEAKRIVIAIWQHITYIEWLPLVLGEYFVGDIHTVLSNVASMGSEAALRPISVSYSSPPSCGKPERIREVASMGSEAALRPISVSYSSPPSCGEDYVKKRNMSSVEGFSEGYDDHLDPSTLNSFTAGAFRSFHSMAQGFINLNTGDKGSKKQGHSPWEEVRRAQWPKSLRNDMIFKEGNPFSHTDIGDVAGGIILLKIARTEFFVLQIIQKHMEDLHFSSTYGQYTRTVHCVLLHTLTVDDPLTTTAHQLPTLDAGDTHGLESSSSPRILPTPYSSYIKSNAPHTSTHYDSSRQTDQVVKHYFCSTTEISRLRPLLKSILHS</sequence>